<feature type="region of interest" description="Disordered" evidence="1">
    <location>
        <begin position="175"/>
        <end position="197"/>
    </location>
</feature>
<evidence type="ECO:0000313" key="3">
    <source>
        <dbReference type="Proteomes" id="UP001492380"/>
    </source>
</evidence>
<evidence type="ECO:0000256" key="1">
    <source>
        <dbReference type="SAM" id="MobiDB-lite"/>
    </source>
</evidence>
<reference evidence="2 3" key="1">
    <citation type="submission" date="2024-04" db="EMBL/GenBank/DDBJ databases">
        <title>Phyllosticta paracitricarpa is synonymous to the EU quarantine fungus P. citricarpa based on phylogenomic analyses.</title>
        <authorList>
            <consortium name="Lawrence Berkeley National Laboratory"/>
            <person name="Van Ingen-Buijs V.A."/>
            <person name="Van Westerhoven A.C."/>
            <person name="Haridas S."/>
            <person name="Skiadas P."/>
            <person name="Martin F."/>
            <person name="Groenewald J.Z."/>
            <person name="Crous P.W."/>
            <person name="Seidl M.F."/>
        </authorList>
    </citation>
    <scope>NUCLEOTIDE SEQUENCE [LARGE SCALE GENOMIC DNA]</scope>
    <source>
        <strain evidence="2 3">CBS 123374</strain>
    </source>
</reference>
<sequence>MNGWILRAPLLATPDLRCRTLALQASPDVPVPPSSRCIPLLQAFDAELVGCTPAASPRILSLNRDSHFHGNTLPLHCTCGENSSNKARVSWLLALPRWRTARCSTPTLRRHIIQRGQWAILCLHNRCPIGPVGRGYGAVRHETPQPIKPKANQKKPLNAFPDICQARNRCAPPSGPACPAQLGPTKSHVTTGQGPAQPSSLYQYSETALLAIHRPGRLRDGPPPNPSTALVAVSSPLSLSAFRLTFVRLSDLLHLTDLTCALISLFNPATTLSVSRIWSKQGGGRQTGTCRARPRALSRPLPNHAVDVTGAVLCNAGPSLSGTLSNPHSVIQLAVAQPQRPRTPDEKKQPSSTSRGTSPSGTEPPCRQGSRDQLRSISANRSAGDERVDLP</sequence>
<name>A0ABR1YIS8_9PEZI</name>
<organism evidence="2 3">
    <name type="scientific">Phyllosticta capitalensis</name>
    <dbReference type="NCBI Taxonomy" id="121624"/>
    <lineage>
        <taxon>Eukaryota</taxon>
        <taxon>Fungi</taxon>
        <taxon>Dikarya</taxon>
        <taxon>Ascomycota</taxon>
        <taxon>Pezizomycotina</taxon>
        <taxon>Dothideomycetes</taxon>
        <taxon>Dothideomycetes incertae sedis</taxon>
        <taxon>Botryosphaeriales</taxon>
        <taxon>Phyllostictaceae</taxon>
        <taxon>Phyllosticta</taxon>
    </lineage>
</organism>
<proteinExistence type="predicted"/>
<accession>A0ABR1YIS8</accession>
<feature type="compositionally biased region" description="Low complexity" evidence="1">
    <location>
        <begin position="350"/>
        <end position="365"/>
    </location>
</feature>
<gene>
    <name evidence="2" type="ORF">HDK90DRAFT_468178</name>
</gene>
<keyword evidence="3" id="KW-1185">Reference proteome</keyword>
<protein>
    <submittedName>
        <fullName evidence="2">Uncharacterized protein</fullName>
    </submittedName>
</protein>
<feature type="compositionally biased region" description="Polar residues" evidence="1">
    <location>
        <begin position="187"/>
        <end position="197"/>
    </location>
</feature>
<dbReference type="Proteomes" id="UP001492380">
    <property type="component" value="Unassembled WGS sequence"/>
</dbReference>
<dbReference type="EMBL" id="JBBWRZ010000008">
    <property type="protein sequence ID" value="KAK8230823.1"/>
    <property type="molecule type" value="Genomic_DNA"/>
</dbReference>
<feature type="region of interest" description="Disordered" evidence="1">
    <location>
        <begin position="335"/>
        <end position="391"/>
    </location>
</feature>
<comment type="caution">
    <text evidence="2">The sequence shown here is derived from an EMBL/GenBank/DDBJ whole genome shotgun (WGS) entry which is preliminary data.</text>
</comment>
<evidence type="ECO:0000313" key="2">
    <source>
        <dbReference type="EMBL" id="KAK8230823.1"/>
    </source>
</evidence>